<accession>A0A2J8LEW2</accession>
<comment type="caution">
    <text evidence="1">The sequence shown here is derived from an EMBL/GenBank/DDBJ whole genome shotgun (WGS) entry which is preliminary data.</text>
</comment>
<reference evidence="1 2" key="1">
    <citation type="submission" date="2017-12" db="EMBL/GenBank/DDBJ databases">
        <title>High-resolution comparative analysis of great ape genomes.</title>
        <authorList>
            <person name="Pollen A."/>
            <person name="Hastie A."/>
            <person name="Hormozdiari F."/>
            <person name="Dougherty M."/>
            <person name="Liu R."/>
            <person name="Chaisson M."/>
            <person name="Hoppe E."/>
            <person name="Hill C."/>
            <person name="Pang A."/>
            <person name="Hillier L."/>
            <person name="Baker C."/>
            <person name="Armstrong J."/>
            <person name="Shendure J."/>
            <person name="Paten B."/>
            <person name="Wilson R."/>
            <person name="Chao H."/>
            <person name="Schneider V."/>
            <person name="Ventura M."/>
            <person name="Kronenberg Z."/>
            <person name="Murali S."/>
            <person name="Gordon D."/>
            <person name="Cantsilieris S."/>
            <person name="Munson K."/>
            <person name="Nelson B."/>
            <person name="Raja A."/>
            <person name="Underwood J."/>
            <person name="Diekhans M."/>
            <person name="Fiddes I."/>
            <person name="Haussler D."/>
            <person name="Eichler E."/>
        </authorList>
    </citation>
    <scope>NUCLEOTIDE SEQUENCE [LARGE SCALE GENOMIC DNA]</scope>
    <source>
        <strain evidence="1">Yerkes chimp pedigree #C0471</strain>
    </source>
</reference>
<proteinExistence type="predicted"/>
<protein>
    <submittedName>
        <fullName evidence="1">KIAA0513 isoform 6</fullName>
    </submittedName>
</protein>
<dbReference type="PANTHER" id="PTHR13663">
    <property type="entry name" value="SIMILAR TO RIKEN CDNA 6430548M08"/>
    <property type="match status" value="1"/>
</dbReference>
<name>A0A2J8LEW2_PANTR</name>
<dbReference type="EMBL" id="NBAG03000295">
    <property type="protein sequence ID" value="PNI45805.1"/>
    <property type="molecule type" value="Genomic_DNA"/>
</dbReference>
<dbReference type="PANTHER" id="PTHR13663:SF2">
    <property type="entry name" value="SIMILAR TO RIKEN CDNA 6430548M08"/>
    <property type="match status" value="1"/>
</dbReference>
<evidence type="ECO:0000313" key="2">
    <source>
        <dbReference type="Proteomes" id="UP000236370"/>
    </source>
</evidence>
<dbReference type="InterPro" id="IPR039872">
    <property type="entry name" value="KIAA0513"/>
</dbReference>
<feature type="non-terminal residue" evidence="1">
    <location>
        <position position="1"/>
    </location>
</feature>
<dbReference type="AlphaFoldDB" id="A0A2J8LEW2"/>
<organism evidence="1 2">
    <name type="scientific">Pan troglodytes</name>
    <name type="common">Chimpanzee</name>
    <dbReference type="NCBI Taxonomy" id="9598"/>
    <lineage>
        <taxon>Eukaryota</taxon>
        <taxon>Metazoa</taxon>
        <taxon>Chordata</taxon>
        <taxon>Craniata</taxon>
        <taxon>Vertebrata</taxon>
        <taxon>Euteleostomi</taxon>
        <taxon>Mammalia</taxon>
        <taxon>Eutheria</taxon>
        <taxon>Euarchontoglires</taxon>
        <taxon>Primates</taxon>
        <taxon>Haplorrhini</taxon>
        <taxon>Catarrhini</taxon>
        <taxon>Hominidae</taxon>
        <taxon>Pan</taxon>
    </lineage>
</organism>
<evidence type="ECO:0000313" key="1">
    <source>
        <dbReference type="EMBL" id="PNI45805.1"/>
    </source>
</evidence>
<dbReference type="Proteomes" id="UP000236370">
    <property type="component" value="Unassembled WGS sequence"/>
</dbReference>
<gene>
    <name evidence="1" type="ORF">CK820_G0029427</name>
</gene>
<sequence length="113" mass="13433">DENKPQEKRPRAVTVYSPEDEKKGEKIYLYTHLKQQPIWEKWCHMTQEERDDSLRFNENITFGQLGTFTHNMLAFGLNKKLCNDFLKKQAVIGNLDEEQYKLLSDHIEQMATE</sequence>